<comment type="caution">
    <text evidence="1">The sequence shown here is derived from an EMBL/GenBank/DDBJ whole genome shotgun (WGS) entry which is preliminary data.</text>
</comment>
<evidence type="ECO:0000313" key="2">
    <source>
        <dbReference type="Proteomes" id="UP000034562"/>
    </source>
</evidence>
<reference evidence="1 2" key="1">
    <citation type="journal article" date="2015" name="Nature">
        <title>rRNA introns, odd ribosomes, and small enigmatic genomes across a large radiation of phyla.</title>
        <authorList>
            <person name="Brown C.T."/>
            <person name="Hug L.A."/>
            <person name="Thomas B.C."/>
            <person name="Sharon I."/>
            <person name="Castelle C.J."/>
            <person name="Singh A."/>
            <person name="Wilkins M.J."/>
            <person name="Williams K.H."/>
            <person name="Banfield J.F."/>
        </authorList>
    </citation>
    <scope>NUCLEOTIDE SEQUENCE [LARGE SCALE GENOMIC DNA]</scope>
</reference>
<dbReference type="EMBL" id="LBZK01000031">
    <property type="protein sequence ID" value="KKR70038.1"/>
    <property type="molecule type" value="Genomic_DNA"/>
</dbReference>
<organism evidence="1 2">
    <name type="scientific">Candidatus Woesebacteria bacterium GW2011_GWA2_40_7b</name>
    <dbReference type="NCBI Taxonomy" id="1618563"/>
    <lineage>
        <taxon>Bacteria</taxon>
        <taxon>Candidatus Woeseibacteriota</taxon>
    </lineage>
</organism>
<evidence type="ECO:0000313" key="1">
    <source>
        <dbReference type="EMBL" id="KKR70038.1"/>
    </source>
</evidence>
<gene>
    <name evidence="1" type="ORF">UU12_C0031G0017</name>
</gene>
<dbReference type="Proteomes" id="UP000034562">
    <property type="component" value="Unassembled WGS sequence"/>
</dbReference>
<sequence length="76" mass="8895">MTIDEKVTVGMVNDSPKYVLWKGRNHTITQIGLHHVFREGKILYHIFSVVADTLFMRLKFDTESLHWTLEETESGF</sequence>
<accession>A0A0G0SYZ5</accession>
<proteinExistence type="predicted"/>
<protein>
    <submittedName>
        <fullName evidence="1">Uncharacterized protein</fullName>
    </submittedName>
</protein>
<dbReference type="STRING" id="1618563.UU12_C0031G0017"/>
<dbReference type="AlphaFoldDB" id="A0A0G0SYZ5"/>
<name>A0A0G0SYZ5_9BACT</name>